<dbReference type="Pfam" id="PF08530">
    <property type="entry name" value="PepX_C"/>
    <property type="match status" value="1"/>
</dbReference>
<dbReference type="EMBL" id="BLAE01000015">
    <property type="protein sequence ID" value="GES09400.1"/>
    <property type="molecule type" value="Genomic_DNA"/>
</dbReference>
<name>A0A5M3WLN3_9ACTN</name>
<dbReference type="Pfam" id="PF02129">
    <property type="entry name" value="Peptidase_S15"/>
    <property type="match status" value="1"/>
</dbReference>
<feature type="region of interest" description="Disordered" evidence="2">
    <location>
        <begin position="20"/>
        <end position="44"/>
    </location>
</feature>
<accession>A0A5M3WLN3</accession>
<dbReference type="InterPro" id="IPR008979">
    <property type="entry name" value="Galactose-bd-like_sf"/>
</dbReference>
<dbReference type="NCBIfam" id="TIGR00976">
    <property type="entry name" value="CocE_NonD"/>
    <property type="match status" value="1"/>
</dbReference>
<proteinExistence type="predicted"/>
<evidence type="ECO:0000259" key="3">
    <source>
        <dbReference type="SMART" id="SM00939"/>
    </source>
</evidence>
<evidence type="ECO:0000313" key="5">
    <source>
        <dbReference type="Proteomes" id="UP000331127"/>
    </source>
</evidence>
<dbReference type="SUPFAM" id="SSF49785">
    <property type="entry name" value="Galactose-binding domain-like"/>
    <property type="match status" value="1"/>
</dbReference>
<sequence>MSAIMAVPANAMGSALAPENGAATRAADSRVAGDPQPRPEQYGVGYQTDVPVEMSDGVVLYADIWYPTNSSTGQRAQGKFPVLVEVTPYNPAARRAPDPVAYQRFLVSRGYIYVVGQARGSWGAGGVNCFLCDREKQDGVDFVYWASRLAESNGSVGLAGCSYMGLNQYFTAARLGPGSPVKAMVPTGAGGFLYRQAEFFGGMPNGTVRTLIAGWGALAGSASAAELGLQVGAELDTGGDRSFNRQWWQEREPAYVIEDVVRSGIPVLIRSSWYDEYYSSSSVETYSMLQNAAAGRDVWAPMRPGRQATPRYQLIMGPERHCAFANDPAVLAWFDFWLKGIGDGLSETATPVHLYEMGTDRWVDAPSRYPTVTDYKPLYLNSDGRLTKSKPRPAAGSDRIAWAAPQTGAVLQYTSDPLTHGVTLVGSPVATIYASSSNANLELIAELFDVAPDGTTARLTMGAMIGSMRTVDHTRSWFDANGDSIRPFQTYTQAVPVVPGKVTRYDIQFNARMFALKPGHRLRLVLTTQSDLNTCRDPGVSTCAFPNEPQLSTLENGVYDVQHNVVFDSRLNLPMLPSRSLQTGGGLPSLP</sequence>
<evidence type="ECO:0000256" key="1">
    <source>
        <dbReference type="ARBA" id="ARBA00022801"/>
    </source>
</evidence>
<evidence type="ECO:0000256" key="2">
    <source>
        <dbReference type="SAM" id="MobiDB-lite"/>
    </source>
</evidence>
<protein>
    <submittedName>
        <fullName evidence="4">Acyl esterase</fullName>
    </submittedName>
</protein>
<dbReference type="GO" id="GO:0008239">
    <property type="term" value="F:dipeptidyl-peptidase activity"/>
    <property type="evidence" value="ECO:0007669"/>
    <property type="project" value="InterPro"/>
</dbReference>
<comment type="caution">
    <text evidence="4">The sequence shown here is derived from an EMBL/GenBank/DDBJ whole genome shotgun (WGS) entry which is preliminary data.</text>
</comment>
<dbReference type="InterPro" id="IPR029058">
    <property type="entry name" value="AB_hydrolase_fold"/>
</dbReference>
<dbReference type="InterPro" id="IPR000383">
    <property type="entry name" value="Xaa-Pro-like_dom"/>
</dbReference>
<evidence type="ECO:0000313" key="4">
    <source>
        <dbReference type="EMBL" id="GES09400.1"/>
    </source>
</evidence>
<dbReference type="InterPro" id="IPR005674">
    <property type="entry name" value="CocE/Ser_esterase"/>
</dbReference>
<gene>
    <name evidence="4" type="ORF">Amac_029960</name>
</gene>
<dbReference type="SMART" id="SM00939">
    <property type="entry name" value="PepX_C"/>
    <property type="match status" value="1"/>
</dbReference>
<dbReference type="SUPFAM" id="SSF53474">
    <property type="entry name" value="alpha/beta-Hydrolases"/>
    <property type="match status" value="1"/>
</dbReference>
<dbReference type="Proteomes" id="UP000331127">
    <property type="component" value="Unassembled WGS sequence"/>
</dbReference>
<dbReference type="AlphaFoldDB" id="A0A5M3WLN3"/>
<dbReference type="Gene3D" id="3.40.50.1820">
    <property type="entry name" value="alpha/beta hydrolase"/>
    <property type="match status" value="1"/>
</dbReference>
<dbReference type="Gene3D" id="2.60.120.260">
    <property type="entry name" value="Galactose-binding domain-like"/>
    <property type="match status" value="1"/>
</dbReference>
<reference evidence="4 5" key="1">
    <citation type="submission" date="2019-10" db="EMBL/GenBank/DDBJ databases">
        <title>Whole genome shotgun sequence of Acrocarpospora macrocephala NBRC 16266.</title>
        <authorList>
            <person name="Ichikawa N."/>
            <person name="Kimura A."/>
            <person name="Kitahashi Y."/>
            <person name="Komaki H."/>
            <person name="Oguchi A."/>
        </authorList>
    </citation>
    <scope>NUCLEOTIDE SEQUENCE [LARGE SCALE GENOMIC DNA]</scope>
    <source>
        <strain evidence="4 5">NBRC 16266</strain>
    </source>
</reference>
<dbReference type="InterPro" id="IPR013736">
    <property type="entry name" value="Xaa-Pro_dipept_C"/>
</dbReference>
<keyword evidence="5" id="KW-1185">Reference proteome</keyword>
<keyword evidence="1" id="KW-0378">Hydrolase</keyword>
<organism evidence="4 5">
    <name type="scientific">Acrocarpospora macrocephala</name>
    <dbReference type="NCBI Taxonomy" id="150177"/>
    <lineage>
        <taxon>Bacteria</taxon>
        <taxon>Bacillati</taxon>
        <taxon>Actinomycetota</taxon>
        <taxon>Actinomycetes</taxon>
        <taxon>Streptosporangiales</taxon>
        <taxon>Streptosporangiaceae</taxon>
        <taxon>Acrocarpospora</taxon>
    </lineage>
</organism>
<feature type="domain" description="Xaa-Pro dipeptidyl-peptidase C-terminal" evidence="3">
    <location>
        <begin position="331"/>
        <end position="568"/>
    </location>
</feature>